<dbReference type="Pfam" id="PF03466">
    <property type="entry name" value="LysR_substrate"/>
    <property type="match status" value="1"/>
</dbReference>
<dbReference type="InterPro" id="IPR036388">
    <property type="entry name" value="WH-like_DNA-bd_sf"/>
</dbReference>
<dbReference type="Pfam" id="PF00126">
    <property type="entry name" value="HTH_1"/>
    <property type="match status" value="1"/>
</dbReference>
<dbReference type="PROSITE" id="PS50931">
    <property type="entry name" value="HTH_LYSR"/>
    <property type="match status" value="1"/>
</dbReference>
<dbReference type="PANTHER" id="PTHR30537:SF26">
    <property type="entry name" value="GLYCINE CLEAVAGE SYSTEM TRANSCRIPTIONAL ACTIVATOR"/>
    <property type="match status" value="1"/>
</dbReference>
<dbReference type="InterPro" id="IPR058163">
    <property type="entry name" value="LysR-type_TF_proteobact-type"/>
</dbReference>
<keyword evidence="4" id="KW-0804">Transcription</keyword>
<dbReference type="InterPro" id="IPR000847">
    <property type="entry name" value="LysR_HTH_N"/>
</dbReference>
<evidence type="ECO:0000259" key="5">
    <source>
        <dbReference type="PROSITE" id="PS50931"/>
    </source>
</evidence>
<dbReference type="Gene3D" id="3.40.190.10">
    <property type="entry name" value="Periplasmic binding protein-like II"/>
    <property type="match status" value="2"/>
</dbReference>
<dbReference type="InterPro" id="IPR005119">
    <property type="entry name" value="LysR_subst-bd"/>
</dbReference>
<gene>
    <name evidence="6" type="ORF">VCB98_01235</name>
</gene>
<name>A0AAP6JDB9_9GAMM</name>
<keyword evidence="3" id="KW-0238">DNA-binding</keyword>
<accession>A0AAP6JDB9</accession>
<proteinExistence type="inferred from homology"/>
<evidence type="ECO:0000256" key="3">
    <source>
        <dbReference type="ARBA" id="ARBA00023125"/>
    </source>
</evidence>
<protein>
    <submittedName>
        <fullName evidence="6">LysR family transcriptional regulator</fullName>
    </submittedName>
</protein>
<evidence type="ECO:0000313" key="6">
    <source>
        <dbReference type="EMBL" id="MEA5444441.1"/>
    </source>
</evidence>
<dbReference type="EMBL" id="JAYGII010000002">
    <property type="protein sequence ID" value="MEA5444441.1"/>
    <property type="molecule type" value="Genomic_DNA"/>
</dbReference>
<keyword evidence="7" id="KW-1185">Reference proteome</keyword>
<dbReference type="InterPro" id="IPR036390">
    <property type="entry name" value="WH_DNA-bd_sf"/>
</dbReference>
<reference evidence="6 7" key="1">
    <citation type="submission" date="2023-12" db="EMBL/GenBank/DDBJ databases">
        <title>Whole-genome sequencing of halo(alkali)philic microorganisms from hypersaline lakes.</title>
        <authorList>
            <person name="Sorokin D.Y."/>
            <person name="Merkel A.Y."/>
            <person name="Messina E."/>
            <person name="Yakimov M."/>
        </authorList>
    </citation>
    <scope>NUCLEOTIDE SEQUENCE [LARGE SCALE GENOMIC DNA]</scope>
    <source>
        <strain evidence="6 7">AB-CW1</strain>
    </source>
</reference>
<dbReference type="FunFam" id="1.10.10.10:FF:000038">
    <property type="entry name" value="Glycine cleavage system transcriptional activator"/>
    <property type="match status" value="1"/>
</dbReference>
<evidence type="ECO:0000256" key="4">
    <source>
        <dbReference type="ARBA" id="ARBA00023163"/>
    </source>
</evidence>
<dbReference type="GO" id="GO:0043565">
    <property type="term" value="F:sequence-specific DNA binding"/>
    <property type="evidence" value="ECO:0007669"/>
    <property type="project" value="TreeGrafter"/>
</dbReference>
<dbReference type="Gene3D" id="1.10.10.10">
    <property type="entry name" value="Winged helix-like DNA-binding domain superfamily/Winged helix DNA-binding domain"/>
    <property type="match status" value="1"/>
</dbReference>
<evidence type="ECO:0000256" key="2">
    <source>
        <dbReference type="ARBA" id="ARBA00023015"/>
    </source>
</evidence>
<dbReference type="Proteomes" id="UP001302316">
    <property type="component" value="Unassembled WGS sequence"/>
</dbReference>
<evidence type="ECO:0000256" key="1">
    <source>
        <dbReference type="ARBA" id="ARBA00009437"/>
    </source>
</evidence>
<dbReference type="PANTHER" id="PTHR30537">
    <property type="entry name" value="HTH-TYPE TRANSCRIPTIONAL REGULATOR"/>
    <property type="match status" value="1"/>
</dbReference>
<keyword evidence="2" id="KW-0805">Transcription regulation</keyword>
<sequence>MELPPLKTLPVFEAVARLRSFSLAAQELHVSQSAVSHQIRQLEGFLGETLFHRAGRQIRLTDEGAQYYEQIGSALGQIRRATQQLQGQQDSQIRLAAYSSFAVSWLIPRMEELQRQHPQLDLDLEMLSDLPRMSDRVGDCFIAINPKQRGYSSELLYSEKMFPVCSRRYWQQICRDLQEQGLITEPEPEQLQPGHLKQYTLLSATSIFEKKNEDWRRWLARASLTISPATRIQHFSHMLLAHEAARHHQGIALSNDYMFDSGDAELVRLPCHILDTGDEFHFAYKTSRRHEPAIRLLKQWLITQAVQSGLRSP</sequence>
<dbReference type="GO" id="GO:0006351">
    <property type="term" value="P:DNA-templated transcription"/>
    <property type="evidence" value="ECO:0007669"/>
    <property type="project" value="TreeGrafter"/>
</dbReference>
<dbReference type="SUPFAM" id="SSF53850">
    <property type="entry name" value="Periplasmic binding protein-like II"/>
    <property type="match status" value="1"/>
</dbReference>
<comment type="caution">
    <text evidence="6">The sequence shown here is derived from an EMBL/GenBank/DDBJ whole genome shotgun (WGS) entry which is preliminary data.</text>
</comment>
<dbReference type="AlphaFoldDB" id="A0AAP6JDB9"/>
<dbReference type="GO" id="GO:0003700">
    <property type="term" value="F:DNA-binding transcription factor activity"/>
    <property type="evidence" value="ECO:0007669"/>
    <property type="project" value="InterPro"/>
</dbReference>
<dbReference type="SUPFAM" id="SSF46785">
    <property type="entry name" value="Winged helix' DNA-binding domain"/>
    <property type="match status" value="1"/>
</dbReference>
<feature type="domain" description="HTH lysR-type" evidence="5">
    <location>
        <begin position="4"/>
        <end position="61"/>
    </location>
</feature>
<dbReference type="PRINTS" id="PR00039">
    <property type="entry name" value="HTHLYSR"/>
</dbReference>
<dbReference type="RefSeq" id="WP_346049646.1">
    <property type="nucleotide sequence ID" value="NZ_JAYGII010000002.1"/>
</dbReference>
<evidence type="ECO:0000313" key="7">
    <source>
        <dbReference type="Proteomes" id="UP001302316"/>
    </source>
</evidence>
<organism evidence="6 7">
    <name type="scientific">Natronospira elongata</name>
    <dbReference type="NCBI Taxonomy" id="3110268"/>
    <lineage>
        <taxon>Bacteria</taxon>
        <taxon>Pseudomonadati</taxon>
        <taxon>Pseudomonadota</taxon>
        <taxon>Gammaproteobacteria</taxon>
        <taxon>Natronospirales</taxon>
        <taxon>Natronospiraceae</taxon>
        <taxon>Natronospira</taxon>
    </lineage>
</organism>
<comment type="similarity">
    <text evidence="1">Belongs to the LysR transcriptional regulatory family.</text>
</comment>